<evidence type="ECO:0000313" key="1">
    <source>
        <dbReference type="EMBL" id="HJC68362.1"/>
    </source>
</evidence>
<protein>
    <submittedName>
        <fullName evidence="1">Iron-containing redox enzyme family protein</fullName>
    </submittedName>
</protein>
<proteinExistence type="predicted"/>
<reference evidence="1" key="1">
    <citation type="journal article" date="2021" name="PeerJ">
        <title>Extensive microbial diversity within the chicken gut microbiome revealed by metagenomics and culture.</title>
        <authorList>
            <person name="Gilroy R."/>
            <person name="Ravi A."/>
            <person name="Getino M."/>
            <person name="Pursley I."/>
            <person name="Horton D.L."/>
            <person name="Alikhan N.F."/>
            <person name="Baker D."/>
            <person name="Gharbi K."/>
            <person name="Hall N."/>
            <person name="Watson M."/>
            <person name="Adriaenssens E.M."/>
            <person name="Foster-Nyarko E."/>
            <person name="Jarju S."/>
            <person name="Secka A."/>
            <person name="Antonio M."/>
            <person name="Oren A."/>
            <person name="Chaudhuri R.R."/>
            <person name="La Ragione R."/>
            <person name="Hildebrand F."/>
            <person name="Pallen M.J."/>
        </authorList>
    </citation>
    <scope>NUCLEOTIDE SEQUENCE</scope>
    <source>
        <strain evidence="1">CHK130-7132</strain>
    </source>
</reference>
<reference evidence="1" key="2">
    <citation type="submission" date="2021-04" db="EMBL/GenBank/DDBJ databases">
        <authorList>
            <person name="Gilroy R."/>
        </authorList>
    </citation>
    <scope>NUCLEOTIDE SEQUENCE</scope>
    <source>
        <strain evidence="1">CHK130-7132</strain>
    </source>
</reference>
<gene>
    <name evidence="1" type="ORF">H9932_01620</name>
</gene>
<dbReference type="AlphaFoldDB" id="A0A9D2PW69"/>
<dbReference type="Proteomes" id="UP000823854">
    <property type="component" value="Unassembled WGS sequence"/>
</dbReference>
<accession>A0A9D2PW69</accession>
<comment type="caution">
    <text evidence="1">The sequence shown here is derived from an EMBL/GenBank/DDBJ whole genome shotgun (WGS) entry which is preliminary data.</text>
</comment>
<evidence type="ECO:0000313" key="2">
    <source>
        <dbReference type="Proteomes" id="UP000823854"/>
    </source>
</evidence>
<dbReference type="EMBL" id="DWWC01000030">
    <property type="protein sequence ID" value="HJC68362.1"/>
    <property type="molecule type" value="Genomic_DNA"/>
</dbReference>
<dbReference type="Pfam" id="PF14518">
    <property type="entry name" value="Haem_oxygenas_2"/>
    <property type="match status" value="1"/>
</dbReference>
<sequence>MVEYYTEHVEADSVHEQLAVRTMCGTLIEEEPEQHANVWFGAWAYLHVEDLYGERMLTEWSA</sequence>
<organism evidence="1 2">
    <name type="scientific">Candidatus Brachybacterium intestinipullorum</name>
    <dbReference type="NCBI Taxonomy" id="2838512"/>
    <lineage>
        <taxon>Bacteria</taxon>
        <taxon>Bacillati</taxon>
        <taxon>Actinomycetota</taxon>
        <taxon>Actinomycetes</taxon>
        <taxon>Micrococcales</taxon>
        <taxon>Dermabacteraceae</taxon>
        <taxon>Brachybacterium</taxon>
    </lineage>
</organism>
<name>A0A9D2PW69_9MICO</name>